<keyword evidence="10 17" id="KW-0560">Oxidoreductase</keyword>
<feature type="disulfide bond" description="Redox-active" evidence="17">
    <location>
        <begin position="528"/>
        <end position="531"/>
    </location>
</feature>
<feature type="disulfide bond" description="Redox-active" evidence="17">
    <location>
        <begin position="212"/>
        <end position="334"/>
    </location>
</feature>
<dbReference type="EC" id="1.8.1.8" evidence="17"/>
<feature type="signal peptide" evidence="17">
    <location>
        <begin position="1"/>
        <end position="22"/>
    </location>
</feature>
<comment type="catalytic activity">
    <reaction evidence="16 17">
        <text>[protein]-dithiol + NADP(+) = [protein]-disulfide + NADPH + H(+)</text>
        <dbReference type="Rhea" id="RHEA:18753"/>
        <dbReference type="Rhea" id="RHEA-COMP:10593"/>
        <dbReference type="Rhea" id="RHEA-COMP:10594"/>
        <dbReference type="ChEBI" id="CHEBI:15378"/>
        <dbReference type="ChEBI" id="CHEBI:29950"/>
        <dbReference type="ChEBI" id="CHEBI:50058"/>
        <dbReference type="ChEBI" id="CHEBI:57783"/>
        <dbReference type="ChEBI" id="CHEBI:58349"/>
        <dbReference type="EC" id="1.8.1.8"/>
    </reaction>
</comment>
<sequence precursor="true">MRAVLQPVLMLLMLLSATVAQASLFGSGASANQPVDVDEAFQLRVESPAPGVARLVWAVKSDYYLYREKIGVTLPEGVEQVARRDASGDIKDDPLFGQVEVYHELAEVELLLGRATEGNDDVEIDVTYQGCWEGGVCYPPVTKTVSVGQLPLASGLSWPEATDEQVVVERQATQTVPVSEQDRFAQLLAGDDWWLMLGAFFLAGLALSLTPCVLPMIPILSSIIAGQGTHISTARAFSLSLVYVLAMALTYTLAGVAAGLFGANLQAAFQNPWVIGTFSGLFVLLAFSMFGFYDLQLPAALQSRLSNVSHRQKGGTLTGVAVMGLLSALIVGPCMAAPLAGALIYIGQSGDPVLGGTALFTLSMGMGVPLLLVGASAGKLLPKAGAWMEGVKAGFGVVLLLMAVWMLDRILPTTATMLMVSLILLLSAVYLGAVDRLPDHARGWHRFWKGAGLILLIYGAALLIGVLSGSKSLLYPLQGLAGGSAQAQQNRAELPFEVVSREADLDRLLEEARQNGQPVMLDFYADWCIACIELEYVTFNDPGVQQSLQPFKLIKLDVTANDDDAKALYRRFSIIGPPALIFFDASGQVRPELTLIGVIDPDDFIAQTEYVKR</sequence>
<gene>
    <name evidence="17 19" type="primary">dsbD</name>
    <name evidence="19" type="ORF">KTN04_02085</name>
</gene>
<dbReference type="Pfam" id="PF02683">
    <property type="entry name" value="DsbD_TM"/>
    <property type="match status" value="1"/>
</dbReference>
<dbReference type="HAMAP" id="MF_00399">
    <property type="entry name" value="DbsD"/>
    <property type="match status" value="1"/>
</dbReference>
<feature type="transmembrane region" description="Helical" evidence="17">
    <location>
        <begin position="358"/>
        <end position="378"/>
    </location>
</feature>
<evidence type="ECO:0000256" key="13">
    <source>
        <dbReference type="ARBA" id="ARBA00023157"/>
    </source>
</evidence>
<comment type="caution">
    <text evidence="19">The sequence shown here is derived from an EMBL/GenBank/DDBJ whole genome shotgun (WGS) entry which is preliminary data.</text>
</comment>
<keyword evidence="17" id="KW-1003">Cell membrane</keyword>
<evidence type="ECO:0000256" key="1">
    <source>
        <dbReference type="ARBA" id="ARBA00004429"/>
    </source>
</evidence>
<evidence type="ECO:0000256" key="3">
    <source>
        <dbReference type="ARBA" id="ARBA00022448"/>
    </source>
</evidence>
<evidence type="ECO:0000256" key="6">
    <source>
        <dbReference type="ARBA" id="ARBA00022729"/>
    </source>
</evidence>
<feature type="transmembrane region" description="Helical" evidence="17">
    <location>
        <begin position="390"/>
        <end position="407"/>
    </location>
</feature>
<evidence type="ECO:0000256" key="8">
    <source>
        <dbReference type="ARBA" id="ARBA00022982"/>
    </source>
</evidence>
<dbReference type="PANTHER" id="PTHR32234">
    <property type="entry name" value="THIOL:DISULFIDE INTERCHANGE PROTEIN DSBD"/>
    <property type="match status" value="1"/>
</dbReference>
<keyword evidence="7 17" id="KW-0201">Cytochrome c-type biogenesis</keyword>
<feature type="transmembrane region" description="Helical" evidence="17">
    <location>
        <begin position="273"/>
        <end position="295"/>
    </location>
</feature>
<evidence type="ECO:0000256" key="10">
    <source>
        <dbReference type="ARBA" id="ARBA00023002"/>
    </source>
</evidence>
<dbReference type="GO" id="GO:0047134">
    <property type="term" value="F:protein-disulfide reductase [NAD(P)H] activity"/>
    <property type="evidence" value="ECO:0007669"/>
    <property type="project" value="UniProtKB-EC"/>
</dbReference>
<comment type="catalytic activity">
    <reaction evidence="15 17">
        <text>[protein]-dithiol + NAD(+) = [protein]-disulfide + NADH + H(+)</text>
        <dbReference type="Rhea" id="RHEA:18749"/>
        <dbReference type="Rhea" id="RHEA-COMP:10593"/>
        <dbReference type="Rhea" id="RHEA-COMP:10594"/>
        <dbReference type="ChEBI" id="CHEBI:15378"/>
        <dbReference type="ChEBI" id="CHEBI:29950"/>
        <dbReference type="ChEBI" id="CHEBI:50058"/>
        <dbReference type="ChEBI" id="CHEBI:57540"/>
        <dbReference type="ChEBI" id="CHEBI:57945"/>
        <dbReference type="EC" id="1.8.1.8"/>
    </reaction>
</comment>
<dbReference type="PANTHER" id="PTHR32234:SF0">
    <property type="entry name" value="THIOL:DISULFIDE INTERCHANGE PROTEIN DSBD"/>
    <property type="match status" value="1"/>
</dbReference>
<feature type="transmembrane region" description="Helical" evidence="17">
    <location>
        <begin position="241"/>
        <end position="261"/>
    </location>
</feature>
<feature type="transmembrane region" description="Helical" evidence="17">
    <location>
        <begin position="413"/>
        <end position="434"/>
    </location>
</feature>
<keyword evidence="12 17" id="KW-0472">Membrane</keyword>
<dbReference type="Proteomes" id="UP000755551">
    <property type="component" value="Unassembled WGS sequence"/>
</dbReference>
<organism evidence="19 20">
    <name type="scientific">Marinobacterium weihaiense</name>
    <dbReference type="NCBI Taxonomy" id="2851016"/>
    <lineage>
        <taxon>Bacteria</taxon>
        <taxon>Pseudomonadati</taxon>
        <taxon>Pseudomonadota</taxon>
        <taxon>Gammaproteobacteria</taxon>
        <taxon>Oceanospirillales</taxon>
        <taxon>Oceanospirillaceae</taxon>
        <taxon>Marinobacterium</taxon>
    </lineage>
</organism>
<dbReference type="InterPro" id="IPR003834">
    <property type="entry name" value="Cyt_c_assmbl_TM_dom"/>
</dbReference>
<dbReference type="InterPro" id="IPR022910">
    <property type="entry name" value="Thiol_diS_interchange_DbsD"/>
</dbReference>
<dbReference type="CDD" id="cd02953">
    <property type="entry name" value="DsbDgamma"/>
    <property type="match status" value="1"/>
</dbReference>
<accession>A0ABS6M780</accession>
<dbReference type="InterPro" id="IPR013766">
    <property type="entry name" value="Thioredoxin_domain"/>
</dbReference>
<evidence type="ECO:0000256" key="12">
    <source>
        <dbReference type="ARBA" id="ARBA00023136"/>
    </source>
</evidence>
<feature type="domain" description="Thioredoxin" evidence="18">
    <location>
        <begin position="474"/>
        <end position="613"/>
    </location>
</feature>
<feature type="transmembrane region" description="Helical" evidence="17">
    <location>
        <begin position="316"/>
        <end position="346"/>
    </location>
</feature>
<comment type="similarity">
    <text evidence="2 17">Belongs to the thioredoxin family. DsbD subfamily.</text>
</comment>
<comment type="function">
    <text evidence="17">Required to facilitate the formation of correct disulfide bonds in some periplasmic proteins and for the assembly of the periplasmic c-type cytochromes. Acts by transferring electrons from cytoplasmic thioredoxin to the periplasm. This transfer involves a cascade of disulfide bond formation and reduction steps.</text>
</comment>
<feature type="transmembrane region" description="Helical" evidence="17">
    <location>
        <begin position="446"/>
        <end position="467"/>
    </location>
</feature>
<keyword evidence="20" id="KW-1185">Reference proteome</keyword>
<keyword evidence="5 17" id="KW-0812">Transmembrane</keyword>
<keyword evidence="8 17" id="KW-0249">Electron transport</keyword>
<proteinExistence type="inferred from homology"/>
<keyword evidence="6 17" id="KW-0732">Signal</keyword>
<evidence type="ECO:0000256" key="2">
    <source>
        <dbReference type="ARBA" id="ARBA00007241"/>
    </source>
</evidence>
<feature type="disulfide bond" description="Redox-active" evidence="17">
    <location>
        <begin position="131"/>
        <end position="137"/>
    </location>
</feature>
<dbReference type="PROSITE" id="PS51352">
    <property type="entry name" value="THIOREDOXIN_2"/>
    <property type="match status" value="1"/>
</dbReference>
<evidence type="ECO:0000256" key="15">
    <source>
        <dbReference type="ARBA" id="ARBA00047388"/>
    </source>
</evidence>
<evidence type="ECO:0000256" key="14">
    <source>
        <dbReference type="ARBA" id="ARBA00023284"/>
    </source>
</evidence>
<evidence type="ECO:0000259" key="18">
    <source>
        <dbReference type="PROSITE" id="PS51352"/>
    </source>
</evidence>
<reference evidence="19 20" key="1">
    <citation type="submission" date="2021-06" db="EMBL/GenBank/DDBJ databases">
        <title>Bacterium isolated from marine sediment.</title>
        <authorList>
            <person name="Zhu K.-L."/>
            <person name="Du Z.-J."/>
            <person name="Liang Q.-Y."/>
        </authorList>
    </citation>
    <scope>NUCLEOTIDE SEQUENCE [LARGE SCALE GENOMIC DNA]</scope>
    <source>
        <strain evidence="19 20">A346</strain>
    </source>
</reference>
<dbReference type="InterPro" id="IPR035671">
    <property type="entry name" value="DsbD_gamma"/>
</dbReference>
<comment type="subcellular location">
    <subcellularLocation>
        <location evidence="1 17">Cell inner membrane</location>
        <topology evidence="1 17">Multi-pass membrane protein</topology>
    </subcellularLocation>
</comment>
<dbReference type="Pfam" id="PF13899">
    <property type="entry name" value="Thioredoxin_7"/>
    <property type="match status" value="1"/>
</dbReference>
<dbReference type="NCBIfam" id="NF001419">
    <property type="entry name" value="PRK00293.1"/>
    <property type="match status" value="1"/>
</dbReference>
<evidence type="ECO:0000256" key="17">
    <source>
        <dbReference type="HAMAP-Rule" id="MF_00399"/>
    </source>
</evidence>
<evidence type="ECO:0000313" key="19">
    <source>
        <dbReference type="EMBL" id="MBV0932127.1"/>
    </source>
</evidence>
<dbReference type="InterPro" id="IPR028250">
    <property type="entry name" value="DsbDN"/>
</dbReference>
<name>A0ABS6M780_9GAMM</name>
<keyword evidence="13 17" id="KW-1015">Disulfide bond</keyword>
<feature type="transmembrane region" description="Helical" evidence="17">
    <location>
        <begin position="193"/>
        <end position="220"/>
    </location>
</feature>
<dbReference type="Pfam" id="PF11412">
    <property type="entry name" value="DsbD_N"/>
    <property type="match status" value="1"/>
</dbReference>
<protein>
    <recommendedName>
        <fullName evidence="17">Thiol:disulfide interchange protein DsbD</fullName>
        <ecNumber evidence="17">1.8.1.8</ecNumber>
    </recommendedName>
    <alternativeName>
        <fullName evidence="17">Protein-disulfide reductase</fullName>
        <shortName evidence="17">Disulfide reductase</shortName>
    </alternativeName>
</protein>
<evidence type="ECO:0000313" key="20">
    <source>
        <dbReference type="Proteomes" id="UP000755551"/>
    </source>
</evidence>
<keyword evidence="3 17" id="KW-0813">Transport</keyword>
<evidence type="ECO:0000256" key="9">
    <source>
        <dbReference type="ARBA" id="ARBA00022989"/>
    </source>
</evidence>
<dbReference type="EMBL" id="JAHQZT010000002">
    <property type="protein sequence ID" value="MBV0932127.1"/>
    <property type="molecule type" value="Genomic_DNA"/>
</dbReference>
<evidence type="ECO:0000256" key="7">
    <source>
        <dbReference type="ARBA" id="ARBA00022748"/>
    </source>
</evidence>
<keyword evidence="4 17" id="KW-0997">Cell inner membrane</keyword>
<keyword evidence="11 17" id="KW-0520">NAD</keyword>
<keyword evidence="9 17" id="KW-1133">Transmembrane helix</keyword>
<feature type="chain" id="PRO_5044899550" description="Thiol:disulfide interchange protein DsbD" evidence="17">
    <location>
        <begin position="23"/>
        <end position="613"/>
    </location>
</feature>
<evidence type="ECO:0000256" key="4">
    <source>
        <dbReference type="ARBA" id="ARBA00022519"/>
    </source>
</evidence>
<keyword evidence="14 17" id="KW-0676">Redox-active center</keyword>
<evidence type="ECO:0000256" key="5">
    <source>
        <dbReference type="ARBA" id="ARBA00022692"/>
    </source>
</evidence>
<evidence type="ECO:0000256" key="11">
    <source>
        <dbReference type="ARBA" id="ARBA00023027"/>
    </source>
</evidence>
<evidence type="ECO:0000256" key="16">
    <source>
        <dbReference type="ARBA" id="ARBA00047804"/>
    </source>
</evidence>